<evidence type="ECO:0000256" key="1">
    <source>
        <dbReference type="ARBA" id="ARBA00006383"/>
    </source>
</evidence>
<evidence type="ECO:0000313" key="7">
    <source>
        <dbReference type="Proteomes" id="UP000008466"/>
    </source>
</evidence>
<dbReference type="InterPro" id="IPR003679">
    <property type="entry name" value="Amioglycoside_AcTrfase"/>
</dbReference>
<reference evidence="7" key="1">
    <citation type="submission" date="2011-02" db="EMBL/GenBank/DDBJ databases">
        <title>Complete sequence of Spirochaeta sp. Buddy.</title>
        <authorList>
            <person name="Lucas S."/>
            <person name="Copeland A."/>
            <person name="Lapidus A."/>
            <person name="Cheng J.-F."/>
            <person name="Goodwin L."/>
            <person name="Pitluck S."/>
            <person name="Zeytun A."/>
            <person name="Detter J.C."/>
            <person name="Han C."/>
            <person name="Tapia R."/>
            <person name="Land M."/>
            <person name="Hauser L."/>
            <person name="Kyrpides N."/>
            <person name="Ivanova N."/>
            <person name="Mikhailova N."/>
            <person name="Pagani I."/>
            <person name="Ritalahti K.M."/>
            <person name="Loeffler F.E."/>
            <person name="Woyke T."/>
        </authorList>
    </citation>
    <scope>NUCLEOTIDE SEQUENCE [LARGE SCALE GENOMIC DNA]</scope>
    <source>
        <strain evidence="7">ATCC BAA-1886 / DSM 22777 / Buddy</strain>
    </source>
</reference>
<dbReference type="KEGG" id="sbu:SpiBuddy_0431"/>
<dbReference type="AlphaFoldDB" id="F0RUA4"/>
<proteinExistence type="inferred from homology"/>
<dbReference type="eggNOG" id="COG2746">
    <property type="taxonomic scope" value="Bacteria"/>
</dbReference>
<keyword evidence="5" id="KW-0046">Antibiotic resistance</keyword>
<dbReference type="HOGENOM" id="CLU_060091_0_0_12"/>
<keyword evidence="4 5" id="KW-0012">Acyltransferase</keyword>
<dbReference type="GO" id="GO:0046353">
    <property type="term" value="F:aminoglycoside 3-N-acetyltransferase activity"/>
    <property type="evidence" value="ECO:0007669"/>
    <property type="project" value="UniProtKB-EC"/>
</dbReference>
<dbReference type="PANTHER" id="PTHR11104">
    <property type="entry name" value="AMINOGLYCOSIDE N3-ACETYLTRANSFERASE"/>
    <property type="match status" value="1"/>
</dbReference>
<dbReference type="InterPro" id="IPR028345">
    <property type="entry name" value="Antibiotic_NAT-like"/>
</dbReference>
<dbReference type="Proteomes" id="UP000008466">
    <property type="component" value="Chromosome"/>
</dbReference>
<gene>
    <name evidence="6" type="ordered locus">SpiBuddy_0431</name>
</gene>
<name>F0RUA4_SPHGB</name>
<dbReference type="GO" id="GO:0046677">
    <property type="term" value="P:response to antibiotic"/>
    <property type="evidence" value="ECO:0007669"/>
    <property type="project" value="UniProtKB-KW"/>
</dbReference>
<keyword evidence="3 5" id="KW-0808">Transferase</keyword>
<dbReference type="Pfam" id="PF02522">
    <property type="entry name" value="Antibiotic_NAT"/>
    <property type="match status" value="1"/>
</dbReference>
<organism evidence="6 7">
    <name type="scientific">Sphaerochaeta globosa (strain ATCC BAA-1886 / DSM 22777 / Buddy)</name>
    <name type="common">Spirochaeta sp. (strain Buddy)</name>
    <dbReference type="NCBI Taxonomy" id="158189"/>
    <lineage>
        <taxon>Bacteria</taxon>
        <taxon>Pseudomonadati</taxon>
        <taxon>Spirochaetota</taxon>
        <taxon>Spirochaetia</taxon>
        <taxon>Spirochaetales</taxon>
        <taxon>Sphaerochaetaceae</taxon>
        <taxon>Sphaerochaeta</taxon>
    </lineage>
</organism>
<protein>
    <recommendedName>
        <fullName evidence="2 5">Aminoglycoside N(3)-acetyltransferase</fullName>
        <ecNumber evidence="5">2.3.1.-</ecNumber>
    </recommendedName>
</protein>
<evidence type="ECO:0000256" key="5">
    <source>
        <dbReference type="RuleBase" id="RU365031"/>
    </source>
</evidence>
<accession>F0RUA4</accession>
<comment type="similarity">
    <text evidence="1 5">Belongs to the antibiotic N-acetyltransferase family.</text>
</comment>
<dbReference type="SUPFAM" id="SSF110710">
    <property type="entry name" value="TTHA0583/YokD-like"/>
    <property type="match status" value="1"/>
</dbReference>
<evidence type="ECO:0000256" key="2">
    <source>
        <dbReference type="ARBA" id="ARBA00012882"/>
    </source>
</evidence>
<dbReference type="PANTHER" id="PTHR11104:SF0">
    <property type="entry name" value="SPBETA PROPHAGE-DERIVED AMINOGLYCOSIDE N(3')-ACETYLTRANSFERASE-LIKE PROTEIN YOKD"/>
    <property type="match status" value="1"/>
</dbReference>
<evidence type="ECO:0000313" key="6">
    <source>
        <dbReference type="EMBL" id="ADY12266.1"/>
    </source>
</evidence>
<dbReference type="EMBL" id="CP002541">
    <property type="protein sequence ID" value="ADY12266.1"/>
    <property type="molecule type" value="Genomic_DNA"/>
</dbReference>
<keyword evidence="7" id="KW-1185">Reference proteome</keyword>
<comment type="catalytic activity">
    <reaction evidence="5">
        <text>a 2-deoxystreptamine antibiotic + acetyl-CoA = an N(3)-acetyl-2-deoxystreptamine antibiotic + CoA + H(+)</text>
        <dbReference type="Rhea" id="RHEA:12665"/>
        <dbReference type="ChEBI" id="CHEBI:15378"/>
        <dbReference type="ChEBI" id="CHEBI:57287"/>
        <dbReference type="ChEBI" id="CHEBI:57288"/>
        <dbReference type="ChEBI" id="CHEBI:57921"/>
        <dbReference type="ChEBI" id="CHEBI:77452"/>
        <dbReference type="EC" id="2.3.1.81"/>
    </reaction>
</comment>
<evidence type="ECO:0000256" key="4">
    <source>
        <dbReference type="ARBA" id="ARBA00023315"/>
    </source>
</evidence>
<evidence type="ECO:0000256" key="3">
    <source>
        <dbReference type="ARBA" id="ARBA00022679"/>
    </source>
</evidence>
<sequence length="251" mass="27785">MIAPMHTKQSLLADLKALGIDPNGTTLAHLSYKSMGEVEGGPQSIIDSMVEYMKNGLMVFPTHTWANVTEDQPYYSVQETEVCIGIIPELARKTPNGIRSAHPTHSVVAFGRDARSFTDGDHLFTTPCPRQGAWGKLLDRNATILLVGVGLNRDTFIHGVEEWLDIPNRINENKRMLFIRLADGTLVPRPNSGHLGHVAENFPKVEGFLREKGILKEGKLGDATVLYHQTQPLTQALNALLLKEPDLFGER</sequence>
<dbReference type="EC" id="2.3.1.-" evidence="5"/>
<dbReference type="STRING" id="158189.SpiBuddy_0431"/>